<feature type="transmembrane region" description="Helical" evidence="1">
    <location>
        <begin position="21"/>
        <end position="39"/>
    </location>
</feature>
<gene>
    <name evidence="2" type="ORF">ACD_2C00088G0001</name>
</gene>
<proteinExistence type="predicted"/>
<protein>
    <submittedName>
        <fullName evidence="2">Uncharacterized protein</fullName>
    </submittedName>
</protein>
<keyword evidence="1" id="KW-0472">Membrane</keyword>
<keyword evidence="1" id="KW-0812">Transmembrane</keyword>
<dbReference type="EMBL" id="AMFJ01000088">
    <property type="protein sequence ID" value="EKE29836.1"/>
    <property type="molecule type" value="Genomic_DNA"/>
</dbReference>
<organism evidence="2">
    <name type="scientific">uncultured bacterium</name>
    <name type="common">gcode 4</name>
    <dbReference type="NCBI Taxonomy" id="1234023"/>
    <lineage>
        <taxon>Bacteria</taxon>
        <taxon>environmental samples</taxon>
    </lineage>
</organism>
<feature type="transmembrane region" description="Helical" evidence="1">
    <location>
        <begin position="45"/>
        <end position="69"/>
    </location>
</feature>
<evidence type="ECO:0000256" key="1">
    <source>
        <dbReference type="SAM" id="Phobius"/>
    </source>
</evidence>
<sequence length="75" mass="8812">MDKYAKKEELILKIAKIFGRTFKILMFIWALIMAADIYFKFADPYMLLAIISTVIVFIIAAWLAIWGYVEKNYNP</sequence>
<reference evidence="2" key="1">
    <citation type="journal article" date="2012" name="Science">
        <title>Fermentation, hydrogen, and sulfur metabolism in multiple uncultivated bacterial phyla.</title>
        <authorList>
            <person name="Wrighton K.C."/>
            <person name="Thomas B.C."/>
            <person name="Sharon I."/>
            <person name="Miller C.S."/>
            <person name="Castelle C.J."/>
            <person name="VerBerkmoes N.C."/>
            <person name="Wilkins M.J."/>
            <person name="Hettich R.L."/>
            <person name="Lipton M.S."/>
            <person name="Williams K.H."/>
            <person name="Long P.E."/>
            <person name="Banfield J.F."/>
        </authorList>
    </citation>
    <scope>NUCLEOTIDE SEQUENCE [LARGE SCALE GENOMIC DNA]</scope>
</reference>
<dbReference type="AlphaFoldDB" id="K2FF44"/>
<keyword evidence="1" id="KW-1133">Transmembrane helix</keyword>
<evidence type="ECO:0000313" key="2">
    <source>
        <dbReference type="EMBL" id="EKE29836.1"/>
    </source>
</evidence>
<comment type="caution">
    <text evidence="2">The sequence shown here is derived from an EMBL/GenBank/DDBJ whole genome shotgun (WGS) entry which is preliminary data.</text>
</comment>
<accession>K2FF44</accession>
<name>K2FF44_9BACT</name>